<organism evidence="1">
    <name type="scientific">Arundo donax</name>
    <name type="common">Giant reed</name>
    <name type="synonym">Donax arundinaceus</name>
    <dbReference type="NCBI Taxonomy" id="35708"/>
    <lineage>
        <taxon>Eukaryota</taxon>
        <taxon>Viridiplantae</taxon>
        <taxon>Streptophyta</taxon>
        <taxon>Embryophyta</taxon>
        <taxon>Tracheophyta</taxon>
        <taxon>Spermatophyta</taxon>
        <taxon>Magnoliopsida</taxon>
        <taxon>Liliopsida</taxon>
        <taxon>Poales</taxon>
        <taxon>Poaceae</taxon>
        <taxon>PACMAD clade</taxon>
        <taxon>Arundinoideae</taxon>
        <taxon>Arundineae</taxon>
        <taxon>Arundo</taxon>
    </lineage>
</organism>
<sequence>MAACRNHRGFSLVE</sequence>
<proteinExistence type="predicted"/>
<reference evidence="1" key="1">
    <citation type="submission" date="2014-09" db="EMBL/GenBank/DDBJ databases">
        <authorList>
            <person name="Magalhaes I.L.F."/>
            <person name="Oliveira U."/>
            <person name="Santos F.R."/>
            <person name="Vidigal T.H.D.A."/>
            <person name="Brescovit A.D."/>
            <person name="Santos A.J."/>
        </authorList>
    </citation>
    <scope>NUCLEOTIDE SEQUENCE</scope>
    <source>
        <tissue evidence="1">Shoot tissue taken approximately 20 cm above the soil surface</tissue>
    </source>
</reference>
<protein>
    <submittedName>
        <fullName evidence="1">Uncharacterized protein</fullName>
    </submittedName>
</protein>
<reference evidence="1" key="2">
    <citation type="journal article" date="2015" name="Data Brief">
        <title>Shoot transcriptome of the giant reed, Arundo donax.</title>
        <authorList>
            <person name="Barrero R.A."/>
            <person name="Guerrero F.D."/>
            <person name="Moolhuijzen P."/>
            <person name="Goolsby J.A."/>
            <person name="Tidwell J."/>
            <person name="Bellgard S.E."/>
            <person name="Bellgard M.I."/>
        </authorList>
    </citation>
    <scope>NUCLEOTIDE SEQUENCE</scope>
    <source>
        <tissue evidence="1">Shoot tissue taken approximately 20 cm above the soil surface</tissue>
    </source>
</reference>
<accession>A0A0A8ZKF4</accession>
<name>A0A0A8ZKF4_ARUDO</name>
<dbReference type="EMBL" id="GBRH01259762">
    <property type="protein sequence ID" value="JAD38133.1"/>
    <property type="molecule type" value="Transcribed_RNA"/>
</dbReference>
<evidence type="ECO:0000313" key="1">
    <source>
        <dbReference type="EMBL" id="JAD38133.1"/>
    </source>
</evidence>